<feature type="domain" description="Halobacterial output" evidence="1">
    <location>
        <begin position="10"/>
        <end position="79"/>
    </location>
</feature>
<evidence type="ECO:0000313" key="3">
    <source>
        <dbReference type="Proteomes" id="UP001257060"/>
    </source>
</evidence>
<reference evidence="2 3" key="1">
    <citation type="submission" date="2022-06" db="EMBL/GenBank/DDBJ databases">
        <title>Halogeometricum sp. a new haloarchaeum isolate from saline soil.</title>
        <authorList>
            <person name="Strakova D."/>
            <person name="Galisteo C."/>
            <person name="Sanchez-Porro C."/>
            <person name="Ventosa A."/>
        </authorList>
    </citation>
    <scope>NUCLEOTIDE SEQUENCE [LARGE SCALE GENOMIC DNA]</scope>
    <source>
        <strain evidence="2 3">S1BR25-6</strain>
    </source>
</reference>
<comment type="caution">
    <text evidence="2">The sequence shown here is derived from an EMBL/GenBank/DDBJ whole genome shotgun (WGS) entry which is preliminary data.</text>
</comment>
<protein>
    <recommendedName>
        <fullName evidence="1">Halobacterial output domain-containing protein</fullName>
    </recommendedName>
</protein>
<dbReference type="Proteomes" id="UP001257060">
    <property type="component" value="Unassembled WGS sequence"/>
</dbReference>
<evidence type="ECO:0000259" key="1">
    <source>
        <dbReference type="Pfam" id="PF18545"/>
    </source>
</evidence>
<keyword evidence="3" id="KW-1185">Reference proteome</keyword>
<proteinExistence type="predicted"/>
<dbReference type="EMBL" id="JAMQOP010000004">
    <property type="protein sequence ID" value="MDS0300748.1"/>
    <property type="molecule type" value="Genomic_DNA"/>
</dbReference>
<dbReference type="Pfam" id="PF18545">
    <property type="entry name" value="HalOD1"/>
    <property type="match status" value="1"/>
</dbReference>
<organism evidence="2 3">
    <name type="scientific">Halogeometricum salsisoli</name>
    <dbReference type="NCBI Taxonomy" id="2950536"/>
    <lineage>
        <taxon>Archaea</taxon>
        <taxon>Methanobacteriati</taxon>
        <taxon>Methanobacteriota</taxon>
        <taxon>Stenosarchaea group</taxon>
        <taxon>Halobacteria</taxon>
        <taxon>Halobacteriales</taxon>
        <taxon>Haloferacaceae</taxon>
        <taxon>Halogeometricum</taxon>
    </lineage>
</organism>
<accession>A0ABU2GKE0</accession>
<dbReference type="RefSeq" id="WP_310925663.1">
    <property type="nucleotide sequence ID" value="NZ_JAMQOP010000004.1"/>
</dbReference>
<name>A0ABU2GKE0_9EURY</name>
<dbReference type="InterPro" id="IPR040624">
    <property type="entry name" value="HalOD1"/>
</dbReference>
<evidence type="ECO:0000313" key="2">
    <source>
        <dbReference type="EMBL" id="MDS0300748.1"/>
    </source>
</evidence>
<sequence length="83" mass="9353">MSVTPQPWQRTPTETVVREVASLENVDPVELDPLLDVVDPEALDALVREEGDRSRVQLRIEFVYHGYEVVITSAGTVDVFRDS</sequence>
<gene>
    <name evidence="2" type="ORF">NDI76_18525</name>
</gene>